<dbReference type="AlphaFoldDB" id="A0A024UVQ2"/>
<evidence type="ECO:0000256" key="6">
    <source>
        <dbReference type="SAM" id="Phobius"/>
    </source>
</evidence>
<feature type="transmembrane region" description="Helical" evidence="6">
    <location>
        <begin position="280"/>
        <end position="298"/>
    </location>
</feature>
<feature type="transmembrane region" description="Helical" evidence="6">
    <location>
        <begin position="108"/>
        <end position="127"/>
    </location>
</feature>
<dbReference type="OrthoDB" id="75426at2759"/>
<feature type="domain" description="Ferric oxidoreductase" evidence="7">
    <location>
        <begin position="195"/>
        <end position="314"/>
    </location>
</feature>
<feature type="transmembrane region" description="Helical" evidence="6">
    <location>
        <begin position="383"/>
        <end position="407"/>
    </location>
</feature>
<dbReference type="GO" id="GO:0005886">
    <property type="term" value="C:plasma membrane"/>
    <property type="evidence" value="ECO:0007669"/>
    <property type="project" value="TreeGrafter"/>
</dbReference>
<keyword evidence="2 6" id="KW-0812">Transmembrane</keyword>
<feature type="transmembrane region" description="Helical" evidence="6">
    <location>
        <begin position="49"/>
        <end position="72"/>
    </location>
</feature>
<dbReference type="InterPro" id="IPR050369">
    <property type="entry name" value="RBOH/FRE"/>
</dbReference>
<evidence type="ECO:0000313" key="8">
    <source>
        <dbReference type="EMBL" id="ETW10002.1"/>
    </source>
</evidence>
<protein>
    <recommendedName>
        <fullName evidence="7">Ferric oxidoreductase domain-containing protein</fullName>
    </recommendedName>
</protein>
<evidence type="ECO:0000256" key="5">
    <source>
        <dbReference type="ARBA" id="ARBA00023136"/>
    </source>
</evidence>
<evidence type="ECO:0000256" key="4">
    <source>
        <dbReference type="ARBA" id="ARBA00023002"/>
    </source>
</evidence>
<feature type="transmembrane region" description="Helical" evidence="6">
    <location>
        <begin position="232"/>
        <end position="254"/>
    </location>
</feature>
<dbReference type="GeneID" id="20077461"/>
<feature type="transmembrane region" description="Helical" evidence="6">
    <location>
        <begin position="147"/>
        <end position="172"/>
    </location>
</feature>
<dbReference type="eggNOG" id="ENOG502SABC">
    <property type="taxonomic scope" value="Eukaryota"/>
</dbReference>
<dbReference type="PANTHER" id="PTHR11972">
    <property type="entry name" value="NADPH OXIDASE"/>
    <property type="match status" value="1"/>
</dbReference>
<evidence type="ECO:0000259" key="7">
    <source>
        <dbReference type="Pfam" id="PF01794"/>
    </source>
</evidence>
<keyword evidence="4" id="KW-0560">Oxidoreductase</keyword>
<dbReference type="STRING" id="157072.A0A024UVQ2"/>
<proteinExistence type="predicted"/>
<evidence type="ECO:0000256" key="3">
    <source>
        <dbReference type="ARBA" id="ARBA00022989"/>
    </source>
</evidence>
<sequence length="521" mass="57249">MTEAEHYRAADTPKQGLHDSVGAFATMDDSLQESLAPLRGSPSSPATRAFGALGHGFIGGLLVLAVLAPMAYSLPWYGTNASTTLSGWWGVNAKVKGSGHSEMVVPTYFFLGTVLPIVVAGLLHAFLHKRAPVGRLSQFLHRKPKLFNSLISNGEIGFVIVVTALNVVVFYYQFMKRYKPTNATADTIKNVGTALGFTGLFDMVLIALPATRHSFWMEWLGIPYAHGVKYHNWISVATIVTFLAHTICFVVYYATVGKLSKLLPCVTCDMATDGLANWEYFFGILSMSCMLVIGITSLPRPTQNAWLIWNVRHKDMLVCFQSWLHRIETVGGNRLKIRLFVTQDDVTDFEIDTKNTKVLHHTNADATTVQPRPYVHLRTDARVVMLLLAFGFSGGLLVAVTYGSYIQRVPAKYWIVQRIVQYFVVLLGAVFAHVVAKCVCGRQPLALPSTEVPLNTDDGAAHHFSAQSGRSNLAALFQEIQATATATVGVYVSGPKTLSQAVDAHGQGISTFHIRHEVFEM</sequence>
<organism evidence="8">
    <name type="scientific">Aphanomyces invadans</name>
    <dbReference type="NCBI Taxonomy" id="157072"/>
    <lineage>
        <taxon>Eukaryota</taxon>
        <taxon>Sar</taxon>
        <taxon>Stramenopiles</taxon>
        <taxon>Oomycota</taxon>
        <taxon>Saprolegniomycetes</taxon>
        <taxon>Saprolegniales</taxon>
        <taxon>Verrucalvaceae</taxon>
        <taxon>Aphanomyces</taxon>
    </lineage>
</organism>
<dbReference type="EMBL" id="KI913952">
    <property type="protein sequence ID" value="ETW10002.1"/>
    <property type="molecule type" value="Genomic_DNA"/>
</dbReference>
<reference evidence="8" key="1">
    <citation type="submission" date="2013-12" db="EMBL/GenBank/DDBJ databases">
        <title>The Genome Sequence of Aphanomyces invadans NJM9701.</title>
        <authorList>
            <consortium name="The Broad Institute Genomics Platform"/>
            <person name="Russ C."/>
            <person name="Tyler B."/>
            <person name="van West P."/>
            <person name="Dieguez-Uribeondo J."/>
            <person name="Young S.K."/>
            <person name="Zeng Q."/>
            <person name="Gargeya S."/>
            <person name="Fitzgerald M."/>
            <person name="Abouelleil A."/>
            <person name="Alvarado L."/>
            <person name="Chapman S.B."/>
            <person name="Gainer-Dewar J."/>
            <person name="Goldberg J."/>
            <person name="Griggs A."/>
            <person name="Gujja S."/>
            <person name="Hansen M."/>
            <person name="Howarth C."/>
            <person name="Imamovic A."/>
            <person name="Ireland A."/>
            <person name="Larimer J."/>
            <person name="McCowan C."/>
            <person name="Murphy C."/>
            <person name="Pearson M."/>
            <person name="Poon T.W."/>
            <person name="Priest M."/>
            <person name="Roberts A."/>
            <person name="Saif S."/>
            <person name="Shea T."/>
            <person name="Sykes S."/>
            <person name="Wortman J."/>
            <person name="Nusbaum C."/>
            <person name="Birren B."/>
        </authorList>
    </citation>
    <scope>NUCLEOTIDE SEQUENCE [LARGE SCALE GENOMIC DNA]</scope>
    <source>
        <strain evidence="8">NJM9701</strain>
    </source>
</reference>
<name>A0A024UVQ2_9STRA</name>
<gene>
    <name evidence="8" type="ORF">H310_00411</name>
</gene>
<comment type="subcellular location">
    <subcellularLocation>
        <location evidence="1">Membrane</location>
        <topology evidence="1">Multi-pass membrane protein</topology>
    </subcellularLocation>
</comment>
<dbReference type="VEuPathDB" id="FungiDB:H310_00411"/>
<dbReference type="GO" id="GO:0016491">
    <property type="term" value="F:oxidoreductase activity"/>
    <property type="evidence" value="ECO:0007669"/>
    <property type="project" value="UniProtKB-KW"/>
</dbReference>
<evidence type="ECO:0000256" key="2">
    <source>
        <dbReference type="ARBA" id="ARBA00022692"/>
    </source>
</evidence>
<keyword evidence="5 6" id="KW-0472">Membrane</keyword>
<dbReference type="RefSeq" id="XP_008861413.1">
    <property type="nucleotide sequence ID" value="XM_008863191.1"/>
</dbReference>
<dbReference type="PANTHER" id="PTHR11972:SF193">
    <property type="entry name" value="FAD-BINDING FR-TYPE DOMAIN-CONTAINING PROTEIN"/>
    <property type="match status" value="1"/>
</dbReference>
<feature type="transmembrane region" description="Helical" evidence="6">
    <location>
        <begin position="192"/>
        <end position="211"/>
    </location>
</feature>
<dbReference type="InterPro" id="IPR013130">
    <property type="entry name" value="Fe3_Rdtase_TM_dom"/>
</dbReference>
<feature type="transmembrane region" description="Helical" evidence="6">
    <location>
        <begin position="419"/>
        <end position="440"/>
    </location>
</feature>
<accession>A0A024UVQ2</accession>
<keyword evidence="3 6" id="KW-1133">Transmembrane helix</keyword>
<evidence type="ECO:0000256" key="1">
    <source>
        <dbReference type="ARBA" id="ARBA00004141"/>
    </source>
</evidence>
<dbReference type="Pfam" id="PF01794">
    <property type="entry name" value="Ferric_reduct"/>
    <property type="match status" value="1"/>
</dbReference>